<keyword evidence="5" id="KW-1185">Reference proteome</keyword>
<keyword evidence="1" id="KW-0677">Repeat</keyword>
<comment type="caution">
    <text evidence="4">The sequence shown here is derived from an EMBL/GenBank/DDBJ whole genome shotgun (WGS) entry which is preliminary data.</text>
</comment>
<dbReference type="Pfam" id="PF01535">
    <property type="entry name" value="PPR"/>
    <property type="match status" value="1"/>
</dbReference>
<dbReference type="Proteomes" id="UP000631114">
    <property type="component" value="Unassembled WGS sequence"/>
</dbReference>
<dbReference type="InterPro" id="IPR046960">
    <property type="entry name" value="PPR_At4g14850-like_plant"/>
</dbReference>
<dbReference type="Pfam" id="PF20431">
    <property type="entry name" value="E_motif"/>
    <property type="match status" value="1"/>
</dbReference>
<dbReference type="AlphaFoldDB" id="A0A835H4N4"/>
<evidence type="ECO:0008006" key="6">
    <source>
        <dbReference type="Google" id="ProtNLM"/>
    </source>
</evidence>
<dbReference type="Gene3D" id="1.25.40.10">
    <property type="entry name" value="Tetratricopeptide repeat domain"/>
    <property type="match status" value="3"/>
</dbReference>
<evidence type="ECO:0000313" key="4">
    <source>
        <dbReference type="EMBL" id="KAF9592829.1"/>
    </source>
</evidence>
<dbReference type="PANTHER" id="PTHR47926:SF391">
    <property type="entry name" value="TETRATRICOPEPTIDE-LIKE HELICAL DOMAIN SUPERFAMILY"/>
    <property type="match status" value="1"/>
</dbReference>
<feature type="repeat" description="PPR" evidence="2">
    <location>
        <begin position="53"/>
        <end position="87"/>
    </location>
</feature>
<evidence type="ECO:0000313" key="5">
    <source>
        <dbReference type="Proteomes" id="UP000631114"/>
    </source>
</evidence>
<evidence type="ECO:0000256" key="2">
    <source>
        <dbReference type="PROSITE-ProRule" id="PRU00708"/>
    </source>
</evidence>
<dbReference type="Pfam" id="PF13041">
    <property type="entry name" value="PPR_2"/>
    <property type="match status" value="2"/>
</dbReference>
<dbReference type="PANTHER" id="PTHR47926">
    <property type="entry name" value="PENTATRICOPEPTIDE REPEAT-CONTAINING PROTEIN"/>
    <property type="match status" value="1"/>
</dbReference>
<sequence length="360" mass="40406">MGVVELGKQTHCCCLKAGFDTHDHVRNTLIHMYGMFKDVKAATYLFDEIPSSGLVAWNTIIDCYVECGMYKEALELFLKMEGRGIEPDDATFVVVLSACSSLGELDFGKWVHSRISCSGLDENVAVSASLIDMYAKCGEIEKAHLVFSNMKMRNLVSWNSMILGLAMHGYAEQALELFGQMQEMKIEVPNDVTFLGVLCACSHRGLVDEGKKYFDSMTRDYGIQPTMKHYGCMVDLLGRAGLVEEAYEVIMSMPIECNAIVWRVLLGACRVHGNLELGERVRRHIAQLQVDHSGDYVLLSHMYANEGRWNDAFRTRQAMRGRQVQKPKPGNSLVDPQPSMMMMQESSKPCDEIITKSRTA</sequence>
<gene>
    <name evidence="4" type="ORF">IFM89_017794</name>
</gene>
<evidence type="ECO:0000256" key="1">
    <source>
        <dbReference type="ARBA" id="ARBA00022737"/>
    </source>
</evidence>
<accession>A0A835H4N4</accession>
<name>A0A835H4N4_9MAGN</name>
<organism evidence="4 5">
    <name type="scientific">Coptis chinensis</name>
    <dbReference type="NCBI Taxonomy" id="261450"/>
    <lineage>
        <taxon>Eukaryota</taxon>
        <taxon>Viridiplantae</taxon>
        <taxon>Streptophyta</taxon>
        <taxon>Embryophyta</taxon>
        <taxon>Tracheophyta</taxon>
        <taxon>Spermatophyta</taxon>
        <taxon>Magnoliopsida</taxon>
        <taxon>Ranunculales</taxon>
        <taxon>Ranunculaceae</taxon>
        <taxon>Coptidoideae</taxon>
        <taxon>Coptis</taxon>
    </lineage>
</organism>
<dbReference type="FunFam" id="1.25.40.10:FF:000343">
    <property type="entry name" value="Pentatricopeptide repeat-containing protein At3g58590"/>
    <property type="match status" value="1"/>
</dbReference>
<dbReference type="InterPro" id="IPR002885">
    <property type="entry name" value="PPR_rpt"/>
</dbReference>
<dbReference type="GO" id="GO:0009451">
    <property type="term" value="P:RNA modification"/>
    <property type="evidence" value="ECO:0007669"/>
    <property type="project" value="InterPro"/>
</dbReference>
<protein>
    <recommendedName>
        <fullName evidence="6">Pentatricopeptide repeat-containing protein</fullName>
    </recommendedName>
</protein>
<feature type="region of interest" description="Disordered" evidence="3">
    <location>
        <begin position="320"/>
        <end position="360"/>
    </location>
</feature>
<dbReference type="OrthoDB" id="1934563at2759"/>
<reference evidence="4 5" key="1">
    <citation type="submission" date="2020-10" db="EMBL/GenBank/DDBJ databases">
        <title>The Coptis chinensis genome and diversification of protoberbering-type alkaloids.</title>
        <authorList>
            <person name="Wang B."/>
            <person name="Shu S."/>
            <person name="Song C."/>
            <person name="Liu Y."/>
        </authorList>
    </citation>
    <scope>NUCLEOTIDE SEQUENCE [LARGE SCALE GENOMIC DNA]</scope>
    <source>
        <strain evidence="4">HL-2020</strain>
        <tissue evidence="4">Leaf</tissue>
    </source>
</reference>
<dbReference type="GO" id="GO:0003723">
    <property type="term" value="F:RNA binding"/>
    <property type="evidence" value="ECO:0007669"/>
    <property type="project" value="InterPro"/>
</dbReference>
<dbReference type="InterPro" id="IPR011990">
    <property type="entry name" value="TPR-like_helical_dom_sf"/>
</dbReference>
<proteinExistence type="predicted"/>
<dbReference type="PROSITE" id="PS51375">
    <property type="entry name" value="PPR"/>
    <property type="match status" value="2"/>
</dbReference>
<dbReference type="FunFam" id="1.25.40.10:FF:000345">
    <property type="entry name" value="Pentatricopeptide repeat-containing protein"/>
    <property type="match status" value="1"/>
</dbReference>
<feature type="repeat" description="PPR" evidence="2">
    <location>
        <begin position="154"/>
        <end position="188"/>
    </location>
</feature>
<dbReference type="EMBL" id="JADFTS010000008">
    <property type="protein sequence ID" value="KAF9592829.1"/>
    <property type="molecule type" value="Genomic_DNA"/>
</dbReference>
<dbReference type="InterPro" id="IPR046848">
    <property type="entry name" value="E_motif"/>
</dbReference>
<dbReference type="NCBIfam" id="TIGR00756">
    <property type="entry name" value="PPR"/>
    <property type="match status" value="4"/>
</dbReference>
<feature type="compositionally biased region" description="Basic and acidic residues" evidence="3">
    <location>
        <begin position="348"/>
        <end position="360"/>
    </location>
</feature>
<evidence type="ECO:0000256" key="3">
    <source>
        <dbReference type="SAM" id="MobiDB-lite"/>
    </source>
</evidence>